<dbReference type="InterPro" id="IPR038674">
    <property type="entry name" value="CzcE_sf"/>
</dbReference>
<dbReference type="Proteomes" id="UP000292445">
    <property type="component" value="Unassembled WGS sequence"/>
</dbReference>
<dbReference type="InterPro" id="IPR031560">
    <property type="entry name" value="CzcE"/>
</dbReference>
<evidence type="ECO:0000313" key="3">
    <source>
        <dbReference type="Proteomes" id="UP000292445"/>
    </source>
</evidence>
<dbReference type="RefSeq" id="WP_130355432.1">
    <property type="nucleotide sequence ID" value="NZ_SGXC01000001.1"/>
</dbReference>
<proteinExistence type="predicted"/>
<dbReference type="Pfam" id="PF16986">
    <property type="entry name" value="CzcE"/>
    <property type="match status" value="1"/>
</dbReference>
<evidence type="ECO:0000313" key="2">
    <source>
        <dbReference type="EMBL" id="RZS84032.1"/>
    </source>
</evidence>
<gene>
    <name evidence="2" type="ORF">EV675_0034</name>
</gene>
<name>A0A4Q7NH33_9BURK</name>
<dbReference type="AlphaFoldDB" id="A0A4Q7NH33"/>
<keyword evidence="1" id="KW-0732">Signal</keyword>
<dbReference type="EMBL" id="SGXC01000001">
    <property type="protein sequence ID" value="RZS84032.1"/>
    <property type="molecule type" value="Genomic_DNA"/>
</dbReference>
<comment type="caution">
    <text evidence="2">The sequence shown here is derived from an EMBL/GenBank/DDBJ whole genome shotgun (WGS) entry which is preliminary data.</text>
</comment>
<keyword evidence="3" id="KW-1185">Reference proteome</keyword>
<organism evidence="2 3">
    <name type="scientific">Pigmentiphaga kullae</name>
    <dbReference type="NCBI Taxonomy" id="151784"/>
    <lineage>
        <taxon>Bacteria</taxon>
        <taxon>Pseudomonadati</taxon>
        <taxon>Pseudomonadota</taxon>
        <taxon>Betaproteobacteria</taxon>
        <taxon>Burkholderiales</taxon>
        <taxon>Alcaligenaceae</taxon>
        <taxon>Pigmentiphaga</taxon>
    </lineage>
</organism>
<sequence>MKAQVFSFAAAALIGLASVSAHAASARPDLLGSPVTVQSAERAIALNDGTRYVNVQYGETVRFDVDGKSFAVKFDGIRGAFDLNDLAPAGVLNHTIRAYVSPSPLDERSL</sequence>
<dbReference type="Gene3D" id="2.60.40.2280">
    <property type="entry name" value="Heavy-metal resistance protein CzcE"/>
    <property type="match status" value="1"/>
</dbReference>
<protein>
    <submittedName>
        <fullName evidence="2">Heavy-metal resistance protein CzcE</fullName>
    </submittedName>
</protein>
<accession>A0A4Q7NH33</accession>
<feature type="chain" id="PRO_5020844223" evidence="1">
    <location>
        <begin position="24"/>
        <end position="110"/>
    </location>
</feature>
<evidence type="ECO:0000256" key="1">
    <source>
        <dbReference type="SAM" id="SignalP"/>
    </source>
</evidence>
<feature type="signal peptide" evidence="1">
    <location>
        <begin position="1"/>
        <end position="23"/>
    </location>
</feature>
<dbReference type="OrthoDB" id="8781507at2"/>
<reference evidence="2 3" key="1">
    <citation type="submission" date="2019-02" db="EMBL/GenBank/DDBJ databases">
        <title>Genomic Encyclopedia of Type Strains, Phase IV (KMG-IV): sequencing the most valuable type-strain genomes for metagenomic binning, comparative biology and taxonomic classification.</title>
        <authorList>
            <person name="Goeker M."/>
        </authorList>
    </citation>
    <scope>NUCLEOTIDE SEQUENCE [LARGE SCALE GENOMIC DNA]</scope>
    <source>
        <strain evidence="2 3">K24</strain>
    </source>
</reference>